<sequence>MNDDSEGKPAKYHLLICSGLGALAGLVAGYSNMLYGGLISPIHSTSPDVYIFILASIVAPISEESIKPLGLYLLKEEEGVSLNLENWILLGLLAGFGFWLLENGLYTIGVAAKYGSTAGLTLLGIRSLFPVHMFTTSIVGFGIGLWEKSRNIIKFLKFLVLAIVIHGSFNLVMIMVS</sequence>
<feature type="transmembrane region" description="Helical" evidence="1">
    <location>
        <begin position="86"/>
        <end position="108"/>
    </location>
</feature>
<proteinExistence type="predicted"/>
<feature type="transmembrane region" description="Helical" evidence="1">
    <location>
        <begin position="50"/>
        <end position="74"/>
    </location>
</feature>
<keyword evidence="1" id="KW-0472">Membrane</keyword>
<dbReference type="Pfam" id="PF13367">
    <property type="entry name" value="PrsW-protease"/>
    <property type="match status" value="1"/>
</dbReference>
<feature type="transmembrane region" description="Helical" evidence="1">
    <location>
        <begin position="128"/>
        <end position="146"/>
    </location>
</feature>
<dbReference type="EMBL" id="LHXJ01000060">
    <property type="protein sequence ID" value="KXA89919.1"/>
    <property type="molecule type" value="Genomic_DNA"/>
</dbReference>
<gene>
    <name evidence="2" type="ORF">AKJ57_04710</name>
</gene>
<evidence type="ECO:0000313" key="3">
    <source>
        <dbReference type="Proteomes" id="UP000070163"/>
    </source>
</evidence>
<evidence type="ECO:0000256" key="1">
    <source>
        <dbReference type="SAM" id="Phobius"/>
    </source>
</evidence>
<accession>A0A133U6U7</accession>
<organism evidence="2 3">
    <name type="scientific">candidate division MSBL1 archaeon SCGC-AAA259A05</name>
    <dbReference type="NCBI Taxonomy" id="1698259"/>
    <lineage>
        <taxon>Archaea</taxon>
        <taxon>Methanobacteriati</taxon>
        <taxon>Methanobacteriota</taxon>
        <taxon>candidate division MSBL1</taxon>
    </lineage>
</organism>
<name>A0A133U6U7_9EURY</name>
<keyword evidence="3" id="KW-1185">Reference proteome</keyword>
<dbReference type="AlphaFoldDB" id="A0A133U6U7"/>
<dbReference type="GO" id="GO:0008233">
    <property type="term" value="F:peptidase activity"/>
    <property type="evidence" value="ECO:0007669"/>
    <property type="project" value="InterPro"/>
</dbReference>
<reference evidence="2 3" key="1">
    <citation type="journal article" date="2016" name="Sci. Rep.">
        <title>Metabolic traits of an uncultured archaeal lineage -MSBL1- from brine pools of the Red Sea.</title>
        <authorList>
            <person name="Mwirichia R."/>
            <person name="Alam I."/>
            <person name="Rashid M."/>
            <person name="Vinu M."/>
            <person name="Ba-Alawi W."/>
            <person name="Anthony Kamau A."/>
            <person name="Kamanda Ngugi D."/>
            <person name="Goker M."/>
            <person name="Klenk H.P."/>
            <person name="Bajic V."/>
            <person name="Stingl U."/>
        </authorList>
    </citation>
    <scope>NUCLEOTIDE SEQUENCE [LARGE SCALE GENOMIC DNA]</scope>
    <source>
        <strain evidence="2">SCGC-AAA259A05</strain>
    </source>
</reference>
<keyword evidence="1" id="KW-1133">Transmembrane helix</keyword>
<dbReference type="InterPro" id="IPR026898">
    <property type="entry name" value="PrsW"/>
</dbReference>
<feature type="transmembrane region" description="Helical" evidence="1">
    <location>
        <begin position="12"/>
        <end position="30"/>
    </location>
</feature>
<comment type="caution">
    <text evidence="2">The sequence shown here is derived from an EMBL/GenBank/DDBJ whole genome shotgun (WGS) entry which is preliminary data.</text>
</comment>
<keyword evidence="1" id="KW-0812">Transmembrane</keyword>
<dbReference type="Proteomes" id="UP000070163">
    <property type="component" value="Unassembled WGS sequence"/>
</dbReference>
<protein>
    <recommendedName>
        <fullName evidence="4">Protease PrsW</fullName>
    </recommendedName>
</protein>
<feature type="transmembrane region" description="Helical" evidence="1">
    <location>
        <begin position="158"/>
        <end position="176"/>
    </location>
</feature>
<evidence type="ECO:0008006" key="4">
    <source>
        <dbReference type="Google" id="ProtNLM"/>
    </source>
</evidence>
<evidence type="ECO:0000313" key="2">
    <source>
        <dbReference type="EMBL" id="KXA89919.1"/>
    </source>
</evidence>